<dbReference type="PANTHER" id="PTHR12770:SF31">
    <property type="entry name" value="RUS FAMILY MEMBER 1"/>
    <property type="match status" value="1"/>
</dbReference>
<keyword evidence="11" id="KW-1185">Reference proteome</keyword>
<evidence type="ECO:0000256" key="5">
    <source>
        <dbReference type="ARBA" id="ARBA00023136"/>
    </source>
</evidence>
<evidence type="ECO:0000256" key="3">
    <source>
        <dbReference type="ARBA" id="ARBA00022692"/>
    </source>
</evidence>
<dbReference type="OrthoDB" id="19606at2759"/>
<gene>
    <name evidence="10" type="ORF">PsYK624_016480</name>
</gene>
<sequence>MRLLLARVPPRLCAKHPPLARPPLLRFCARHQSSNAPGSGPLHPTPAPQPTPAPAPSAPALFAIEHVHGRARHLSWSAGGGIAKEWRELGSAKDDAAVTTSSKSAPLGRLTAWLRQMFLPTNYPQSVHPAYLKFHLLQFLECIVGTVVGVLCNQALLVSVGVSAEGSILGAVAVQWVIKDGAGEVAKLWVIRRFSPYFDSHPKTFTFAGATMGLLGSGLQIAALVVPPTTLNFLLCAAGGNIFKCVGGAVWLTTHIKFVRFFSRQGNMGDVAAKSESQGSVGVLAGYAAGVGLLTVSHSAPYLYTIFALAIPMHLLITQWMLRAASFELLTLPRLSFLAREFASLAHRPEAEREIPTLAGLEARHALGPFGEYFKKTEDQYVHIMPSLEAVVSPTDPGARARWNACVEAFNGQPYLLYPYLVKDSECKIAVFLAPNATVDDRIQAVLHAAFLQRHLHNVMQIEPAESTPQELLDNEKVLWAALDDAQRWVTRYFREFRAQLVEKDWRTDEIAVAEQGRRVLWGSAAVHEPESTQKS</sequence>
<dbReference type="Pfam" id="PF04884">
    <property type="entry name" value="UVB_sens_prot"/>
    <property type="match status" value="1"/>
</dbReference>
<evidence type="ECO:0000256" key="7">
    <source>
        <dbReference type="SAM" id="Phobius"/>
    </source>
</evidence>
<feature type="transmembrane region" description="Helical" evidence="7">
    <location>
        <begin position="205"/>
        <end position="226"/>
    </location>
</feature>
<dbReference type="AlphaFoldDB" id="A0A9P3L8J2"/>
<evidence type="ECO:0000256" key="6">
    <source>
        <dbReference type="SAM" id="MobiDB-lite"/>
    </source>
</evidence>
<feature type="transmembrane region" description="Helical" evidence="7">
    <location>
        <begin position="302"/>
        <end position="322"/>
    </location>
</feature>
<evidence type="ECO:0000259" key="9">
    <source>
        <dbReference type="Pfam" id="PF24160"/>
    </source>
</evidence>
<evidence type="ECO:0000259" key="8">
    <source>
        <dbReference type="Pfam" id="PF04884"/>
    </source>
</evidence>
<evidence type="ECO:0000256" key="1">
    <source>
        <dbReference type="ARBA" id="ARBA00004370"/>
    </source>
</evidence>
<organism evidence="10 11">
    <name type="scientific">Phanerochaete sordida</name>
    <dbReference type="NCBI Taxonomy" id="48140"/>
    <lineage>
        <taxon>Eukaryota</taxon>
        <taxon>Fungi</taxon>
        <taxon>Dikarya</taxon>
        <taxon>Basidiomycota</taxon>
        <taxon>Agaricomycotina</taxon>
        <taxon>Agaricomycetes</taxon>
        <taxon>Polyporales</taxon>
        <taxon>Phanerochaetaceae</taxon>
        <taxon>Phanerochaete</taxon>
    </lineage>
</organism>
<reference evidence="10 11" key="1">
    <citation type="submission" date="2021-08" db="EMBL/GenBank/DDBJ databases">
        <title>Draft Genome Sequence of Phanerochaete sordida strain YK-624.</title>
        <authorList>
            <person name="Mori T."/>
            <person name="Dohra H."/>
            <person name="Suzuki T."/>
            <person name="Kawagishi H."/>
            <person name="Hirai H."/>
        </authorList>
    </citation>
    <scope>NUCLEOTIDE SEQUENCE [LARGE SCALE GENOMIC DNA]</scope>
    <source>
        <strain evidence="10 11">YK-624</strain>
    </source>
</reference>
<dbReference type="PANTHER" id="PTHR12770">
    <property type="entry name" value="RUS1 FAMILY PROTEIN C16ORF58"/>
    <property type="match status" value="1"/>
</dbReference>
<feature type="domain" description="Protein root UVB sensitive/RUS" evidence="8">
    <location>
        <begin position="111"/>
        <end position="343"/>
    </location>
</feature>
<keyword evidence="3 7" id="KW-0812">Transmembrane</keyword>
<dbReference type="InterPro" id="IPR054549">
    <property type="entry name" value="UVB_sens_RUS_dom"/>
</dbReference>
<feature type="compositionally biased region" description="Pro residues" evidence="6">
    <location>
        <begin position="43"/>
        <end position="56"/>
    </location>
</feature>
<comment type="caution">
    <text evidence="10">The sequence shown here is derived from an EMBL/GenBank/DDBJ whole genome shotgun (WGS) entry which is preliminary data.</text>
</comment>
<proteinExistence type="inferred from homology"/>
<dbReference type="InterPro" id="IPR006968">
    <property type="entry name" value="RUS_fam"/>
</dbReference>
<feature type="domain" description="Root UVB sensitive protein C-terminal" evidence="9">
    <location>
        <begin position="413"/>
        <end position="513"/>
    </location>
</feature>
<evidence type="ECO:0000313" key="10">
    <source>
        <dbReference type="EMBL" id="GJE85569.1"/>
    </source>
</evidence>
<dbReference type="EMBL" id="BPQB01000002">
    <property type="protein sequence ID" value="GJE85569.1"/>
    <property type="molecule type" value="Genomic_DNA"/>
</dbReference>
<protein>
    <submittedName>
        <fullName evidence="10">DUF647-domain-containing protein</fullName>
    </submittedName>
</protein>
<name>A0A9P3L8J2_9APHY</name>
<dbReference type="Pfam" id="PF24160">
    <property type="entry name" value="UVB_sens_C"/>
    <property type="match status" value="1"/>
</dbReference>
<keyword evidence="5 7" id="KW-0472">Membrane</keyword>
<accession>A0A9P3L8J2</accession>
<feature type="transmembrane region" description="Helical" evidence="7">
    <location>
        <begin position="232"/>
        <end position="256"/>
    </location>
</feature>
<evidence type="ECO:0000256" key="4">
    <source>
        <dbReference type="ARBA" id="ARBA00022989"/>
    </source>
</evidence>
<comment type="similarity">
    <text evidence="2">Belongs to the RUS1 family.</text>
</comment>
<dbReference type="Proteomes" id="UP000703269">
    <property type="component" value="Unassembled WGS sequence"/>
</dbReference>
<keyword evidence="4 7" id="KW-1133">Transmembrane helix</keyword>
<feature type="region of interest" description="Disordered" evidence="6">
    <location>
        <begin position="31"/>
        <end position="56"/>
    </location>
</feature>
<comment type="subcellular location">
    <subcellularLocation>
        <location evidence="1">Membrane</location>
    </subcellularLocation>
</comment>
<feature type="transmembrane region" description="Helical" evidence="7">
    <location>
        <begin position="277"/>
        <end position="296"/>
    </location>
</feature>
<dbReference type="InterPro" id="IPR055412">
    <property type="entry name" value="UVB_sens_C"/>
</dbReference>
<evidence type="ECO:0000256" key="2">
    <source>
        <dbReference type="ARBA" id="ARBA00007558"/>
    </source>
</evidence>
<evidence type="ECO:0000313" key="11">
    <source>
        <dbReference type="Proteomes" id="UP000703269"/>
    </source>
</evidence>
<dbReference type="GO" id="GO:0016020">
    <property type="term" value="C:membrane"/>
    <property type="evidence" value="ECO:0007669"/>
    <property type="project" value="UniProtKB-SubCell"/>
</dbReference>